<dbReference type="GO" id="GO:0050660">
    <property type="term" value="F:flavin adenine dinucleotide binding"/>
    <property type="evidence" value="ECO:0007669"/>
    <property type="project" value="InterPro"/>
</dbReference>
<feature type="domain" description="DUS-like FMN-binding" evidence="12">
    <location>
        <begin position="17"/>
        <end position="321"/>
    </location>
</feature>
<evidence type="ECO:0000313" key="13">
    <source>
        <dbReference type="EMBL" id="CAB4737805.1"/>
    </source>
</evidence>
<dbReference type="InterPro" id="IPR024036">
    <property type="entry name" value="tRNA-dHydroUridine_Synthase_C"/>
</dbReference>
<evidence type="ECO:0000313" key="15">
    <source>
        <dbReference type="EMBL" id="CAB5037268.1"/>
    </source>
</evidence>
<comment type="function">
    <text evidence="2">Catalyzes the synthesis of 5,6-dihydrouridine (D), a modified base found in the D-loop of most tRNAs, via the reduction of the C5-C6 double bond in target uridines.</text>
</comment>
<dbReference type="InterPro" id="IPR018517">
    <property type="entry name" value="tRNA_hU_synthase_CS"/>
</dbReference>
<dbReference type="EMBL" id="CAEZZP010000031">
    <property type="protein sequence ID" value="CAB4768802.1"/>
    <property type="molecule type" value="Genomic_DNA"/>
</dbReference>
<dbReference type="InterPro" id="IPR001269">
    <property type="entry name" value="DUS_fam"/>
</dbReference>
<keyword evidence="9" id="KW-0560">Oxidoreductase</keyword>
<evidence type="ECO:0000256" key="5">
    <source>
        <dbReference type="ARBA" id="ARBA00022643"/>
    </source>
</evidence>
<organism evidence="13">
    <name type="scientific">freshwater metagenome</name>
    <dbReference type="NCBI Taxonomy" id="449393"/>
    <lineage>
        <taxon>unclassified sequences</taxon>
        <taxon>metagenomes</taxon>
        <taxon>ecological metagenomes</taxon>
    </lineage>
</organism>
<evidence type="ECO:0000256" key="9">
    <source>
        <dbReference type="ARBA" id="ARBA00023002"/>
    </source>
</evidence>
<dbReference type="PROSITE" id="PS01136">
    <property type="entry name" value="UPF0034"/>
    <property type="match status" value="1"/>
</dbReference>
<accession>A0A6J6ST25</accession>
<dbReference type="Gene3D" id="3.20.20.70">
    <property type="entry name" value="Aldolase class I"/>
    <property type="match status" value="1"/>
</dbReference>
<evidence type="ECO:0000256" key="6">
    <source>
        <dbReference type="ARBA" id="ARBA00022694"/>
    </source>
</evidence>
<dbReference type="InterPro" id="IPR004652">
    <property type="entry name" value="DusB-like"/>
</dbReference>
<keyword evidence="4" id="KW-0285">Flavoprotein</keyword>
<evidence type="ECO:0000256" key="11">
    <source>
        <dbReference type="ARBA" id="ARBA00048802"/>
    </source>
</evidence>
<evidence type="ECO:0000256" key="10">
    <source>
        <dbReference type="ARBA" id="ARBA00048205"/>
    </source>
</evidence>
<evidence type="ECO:0000256" key="8">
    <source>
        <dbReference type="ARBA" id="ARBA00022884"/>
    </source>
</evidence>
<evidence type="ECO:0000256" key="3">
    <source>
        <dbReference type="ARBA" id="ARBA00022555"/>
    </source>
</evidence>
<dbReference type="Gene3D" id="1.10.1200.80">
    <property type="entry name" value="Putative flavin oxidoreducatase, domain 2"/>
    <property type="match status" value="1"/>
</dbReference>
<dbReference type="GO" id="GO:0000049">
    <property type="term" value="F:tRNA binding"/>
    <property type="evidence" value="ECO:0007669"/>
    <property type="project" value="UniProtKB-KW"/>
</dbReference>
<gene>
    <name evidence="13" type="ORF">UFOPK2658_02100</name>
    <name evidence="14" type="ORF">UFOPK2880_00692</name>
    <name evidence="15" type="ORF">UFOPK4134_01733</name>
</gene>
<evidence type="ECO:0000256" key="1">
    <source>
        <dbReference type="ARBA" id="ARBA00001917"/>
    </source>
</evidence>
<keyword evidence="3" id="KW-0820">tRNA-binding</keyword>
<dbReference type="PIRSF" id="PIRSF006621">
    <property type="entry name" value="Dus"/>
    <property type="match status" value="1"/>
</dbReference>
<dbReference type="GO" id="GO:0017150">
    <property type="term" value="F:tRNA dihydrouridine synthase activity"/>
    <property type="evidence" value="ECO:0007669"/>
    <property type="project" value="InterPro"/>
</dbReference>
<evidence type="ECO:0000256" key="4">
    <source>
        <dbReference type="ARBA" id="ARBA00022630"/>
    </source>
</evidence>
<evidence type="ECO:0000259" key="12">
    <source>
        <dbReference type="Pfam" id="PF01207"/>
    </source>
</evidence>
<dbReference type="InterPro" id="IPR035587">
    <property type="entry name" value="DUS-like_FMN-bd"/>
</dbReference>
<dbReference type="PANTHER" id="PTHR45846:SF1">
    <property type="entry name" value="TRNA-DIHYDROURIDINE(47) SYNTHASE [NAD(P)(+)]-LIKE"/>
    <property type="match status" value="1"/>
</dbReference>
<dbReference type="AlphaFoldDB" id="A0A6J6ST25"/>
<protein>
    <submittedName>
        <fullName evidence="13">Unannotated protein</fullName>
    </submittedName>
</protein>
<evidence type="ECO:0000313" key="14">
    <source>
        <dbReference type="EMBL" id="CAB4768802.1"/>
    </source>
</evidence>
<proteinExistence type="predicted"/>
<keyword evidence="5" id="KW-0288">FMN</keyword>
<dbReference type="EMBL" id="CAFBPS010000198">
    <property type="protein sequence ID" value="CAB5037268.1"/>
    <property type="molecule type" value="Genomic_DNA"/>
</dbReference>
<evidence type="ECO:0000256" key="2">
    <source>
        <dbReference type="ARBA" id="ARBA00002790"/>
    </source>
</evidence>
<dbReference type="NCBIfam" id="TIGR00737">
    <property type="entry name" value="nifR3_yhdG"/>
    <property type="match status" value="1"/>
</dbReference>
<dbReference type="SUPFAM" id="SSF51395">
    <property type="entry name" value="FMN-linked oxidoreductases"/>
    <property type="match status" value="1"/>
</dbReference>
<dbReference type="InterPro" id="IPR013785">
    <property type="entry name" value="Aldolase_TIM"/>
</dbReference>
<name>A0A6J6ST25_9ZZZZ</name>
<sequence>MKPLKIGNIELASPIVLAPMAGVTNAPFRTLCREFASGLMYVNEMVMATALVHGSAKTERMVTFAPDESPRSLQLYGSDPIMLARAVTKLCENDIVDHIDMNFGCPVAKVTRKGGGAAVPAKPNLLRAIMKAAVKAAEPYGIPVTAKFRIGVDEDLITYLNTGRIAEEEGIASIALHARTAEQHYSGTARWDAIAALKEAVTSIPVLGNGDIWTADDAVRMVNETGCDGVVIGRGCLGRPWLFEDLADAFNGREVKAPRTLGFVVDVMKRHLRTLVEHFGDDSSGTSRGVRDFRKHVSWYLTGYPVGGEVRHRLATADSIDAFDAILDEMLERNGADMTVVEGGESLRRGKTSGPIKVSLPEGFRGCLNDMTIPDDDSEMAISGG</sequence>
<dbReference type="CDD" id="cd02801">
    <property type="entry name" value="DUS_like_FMN"/>
    <property type="match status" value="1"/>
</dbReference>
<evidence type="ECO:0000256" key="7">
    <source>
        <dbReference type="ARBA" id="ARBA00022857"/>
    </source>
</evidence>
<dbReference type="Pfam" id="PF01207">
    <property type="entry name" value="Dus"/>
    <property type="match status" value="1"/>
</dbReference>
<comment type="cofactor">
    <cofactor evidence="1">
        <name>FMN</name>
        <dbReference type="ChEBI" id="CHEBI:58210"/>
    </cofactor>
</comment>
<reference evidence="13" key="1">
    <citation type="submission" date="2020-05" db="EMBL/GenBank/DDBJ databases">
        <authorList>
            <person name="Chiriac C."/>
            <person name="Salcher M."/>
            <person name="Ghai R."/>
            <person name="Kavagutti S V."/>
        </authorList>
    </citation>
    <scope>NUCLEOTIDE SEQUENCE</scope>
</reference>
<keyword evidence="8" id="KW-0694">RNA-binding</keyword>
<keyword evidence="7" id="KW-0521">NADP</keyword>
<comment type="catalytic activity">
    <reaction evidence="11">
        <text>a 5,6-dihydrouridine in tRNA + NAD(+) = a uridine in tRNA + NADH + H(+)</text>
        <dbReference type="Rhea" id="RHEA:54452"/>
        <dbReference type="Rhea" id="RHEA-COMP:13339"/>
        <dbReference type="Rhea" id="RHEA-COMP:13887"/>
        <dbReference type="ChEBI" id="CHEBI:15378"/>
        <dbReference type="ChEBI" id="CHEBI:57540"/>
        <dbReference type="ChEBI" id="CHEBI:57945"/>
        <dbReference type="ChEBI" id="CHEBI:65315"/>
        <dbReference type="ChEBI" id="CHEBI:74443"/>
    </reaction>
</comment>
<keyword evidence="6" id="KW-0819">tRNA processing</keyword>
<comment type="catalytic activity">
    <reaction evidence="10">
        <text>a 5,6-dihydrouridine in tRNA + NADP(+) = a uridine in tRNA + NADPH + H(+)</text>
        <dbReference type="Rhea" id="RHEA:23624"/>
        <dbReference type="Rhea" id="RHEA-COMP:13339"/>
        <dbReference type="Rhea" id="RHEA-COMP:13887"/>
        <dbReference type="ChEBI" id="CHEBI:15378"/>
        <dbReference type="ChEBI" id="CHEBI:57783"/>
        <dbReference type="ChEBI" id="CHEBI:58349"/>
        <dbReference type="ChEBI" id="CHEBI:65315"/>
        <dbReference type="ChEBI" id="CHEBI:74443"/>
    </reaction>
</comment>
<dbReference type="PANTHER" id="PTHR45846">
    <property type="entry name" value="TRNA-DIHYDROURIDINE(47) SYNTHASE [NAD(P)(+)]-LIKE"/>
    <property type="match status" value="1"/>
</dbReference>
<dbReference type="EMBL" id="CAEZYH010000191">
    <property type="protein sequence ID" value="CAB4737805.1"/>
    <property type="molecule type" value="Genomic_DNA"/>
</dbReference>